<dbReference type="Proteomes" id="UP000247634">
    <property type="component" value="Chromosome"/>
</dbReference>
<proteinExistence type="predicted"/>
<gene>
    <name evidence="7" type="ORF">DMT42_10060</name>
</gene>
<feature type="chain" id="PRO_5039099827" evidence="6">
    <location>
        <begin position="32"/>
        <end position="447"/>
    </location>
</feature>
<dbReference type="Gene3D" id="3.40.190.10">
    <property type="entry name" value="Periplasmic binding protein-like II"/>
    <property type="match status" value="1"/>
</dbReference>
<dbReference type="KEGG" id="sact:DMT42_10060"/>
<evidence type="ECO:0000256" key="5">
    <source>
        <dbReference type="ARBA" id="ARBA00023288"/>
    </source>
</evidence>
<dbReference type="Pfam" id="PF01547">
    <property type="entry name" value="SBP_bac_1"/>
    <property type="match status" value="1"/>
</dbReference>
<dbReference type="InterPro" id="IPR050490">
    <property type="entry name" value="Bact_solute-bd_prot1"/>
</dbReference>
<dbReference type="AlphaFoldDB" id="A0A2U9NZ53"/>
<dbReference type="OrthoDB" id="2515046at2"/>
<dbReference type="PROSITE" id="PS51257">
    <property type="entry name" value="PROKAR_LIPOPROTEIN"/>
    <property type="match status" value="1"/>
</dbReference>
<sequence length="447" mass="46933">MPGPQLRRSQPMKSSPALAAAAAGLALLATACGGSGSGGDAGTGTAAQPVQITYWSWMPGTKEMAAEFNRTHKTVQVRFSEIPAGLNGGYDKLAKAVTAGNAPDVVNVEYQALPDLVTQGLLRDSTDELAKTVEGYAPDAVRSLVTLGGRTWAAPYDVGPQTLYYRKDLFAKYGVAVPTTWDEFKKAAQRVKTASHGEARILDFWGDDVATWAGLAQQAGARWYGSSGDAWTVDIADPATKKVADYWKDLVAGDLVLNHKAWSPEATKAVTDSRAIALIGASWSAGGIRTTYPKQAGQWAEAPLPNWGTPVTGAVGGSSFALTKDTEKAKAAAEFVTWATTDAAAVKARLAAGTSSALPAAETLRATAKDSFDASFFGGQDIYQVAGAQVPTIAKDWVWSPVHNSTSLSLQSGLGTAQKSGDFWPAFQAAQRAAEKSVTDRGLKLAD</sequence>
<dbReference type="EMBL" id="CP029788">
    <property type="protein sequence ID" value="AWT42626.1"/>
    <property type="molecule type" value="Genomic_DNA"/>
</dbReference>
<evidence type="ECO:0000256" key="6">
    <source>
        <dbReference type="SAM" id="SignalP"/>
    </source>
</evidence>
<accession>A0A2U9NZ53</accession>
<evidence type="ECO:0000256" key="2">
    <source>
        <dbReference type="ARBA" id="ARBA00022729"/>
    </source>
</evidence>
<evidence type="ECO:0000256" key="3">
    <source>
        <dbReference type="ARBA" id="ARBA00023136"/>
    </source>
</evidence>
<keyword evidence="1" id="KW-1003">Cell membrane</keyword>
<keyword evidence="4" id="KW-0564">Palmitate</keyword>
<keyword evidence="3" id="KW-0472">Membrane</keyword>
<protein>
    <submittedName>
        <fullName evidence="7">ABC transporter substrate-binding protein</fullName>
    </submittedName>
</protein>
<evidence type="ECO:0000256" key="1">
    <source>
        <dbReference type="ARBA" id="ARBA00022475"/>
    </source>
</evidence>
<name>A0A2U9NZ53_STRAS</name>
<evidence type="ECO:0000256" key="4">
    <source>
        <dbReference type="ARBA" id="ARBA00023139"/>
    </source>
</evidence>
<keyword evidence="5" id="KW-0449">Lipoprotein</keyword>
<dbReference type="PANTHER" id="PTHR43649">
    <property type="entry name" value="ARABINOSE-BINDING PROTEIN-RELATED"/>
    <property type="match status" value="1"/>
</dbReference>
<feature type="signal peptide" evidence="6">
    <location>
        <begin position="1"/>
        <end position="31"/>
    </location>
</feature>
<dbReference type="SUPFAM" id="SSF53850">
    <property type="entry name" value="Periplasmic binding protein-like II"/>
    <property type="match status" value="1"/>
</dbReference>
<dbReference type="PANTHER" id="PTHR43649:SF33">
    <property type="entry name" value="POLYGALACTURONAN_RHAMNOGALACTURONAN-BINDING PROTEIN YTCQ"/>
    <property type="match status" value="1"/>
</dbReference>
<keyword evidence="8" id="KW-1185">Reference proteome</keyword>
<evidence type="ECO:0000313" key="8">
    <source>
        <dbReference type="Proteomes" id="UP000247634"/>
    </source>
</evidence>
<organism evidence="7 8">
    <name type="scientific">Streptomyces actuosus</name>
    <dbReference type="NCBI Taxonomy" id="1885"/>
    <lineage>
        <taxon>Bacteria</taxon>
        <taxon>Bacillati</taxon>
        <taxon>Actinomycetota</taxon>
        <taxon>Actinomycetes</taxon>
        <taxon>Kitasatosporales</taxon>
        <taxon>Streptomycetaceae</taxon>
        <taxon>Streptomyces</taxon>
    </lineage>
</organism>
<keyword evidence="2 6" id="KW-0732">Signal</keyword>
<dbReference type="InterPro" id="IPR006059">
    <property type="entry name" value="SBP"/>
</dbReference>
<evidence type="ECO:0000313" key="7">
    <source>
        <dbReference type="EMBL" id="AWT42626.1"/>
    </source>
</evidence>
<reference evidence="7 8" key="1">
    <citation type="submission" date="2018-06" db="EMBL/GenBank/DDBJ databases">
        <title>The complete genome sequence of a nosiheptide producer Streptomyces actuosus ATCC 25421: deducing the ability of producing a new class III lantibiotics.</title>
        <authorList>
            <person name="Liu W."/>
            <person name="Sun F."/>
            <person name="Hu Y."/>
        </authorList>
    </citation>
    <scope>NUCLEOTIDE SEQUENCE [LARGE SCALE GENOMIC DNA]</scope>
    <source>
        <strain evidence="7 8">ATCC 25421</strain>
    </source>
</reference>